<evidence type="ECO:0000256" key="1">
    <source>
        <dbReference type="ARBA" id="ARBA00022553"/>
    </source>
</evidence>
<evidence type="ECO:0000256" key="8">
    <source>
        <dbReference type="PROSITE-ProRule" id="PRU00169"/>
    </source>
</evidence>
<keyword evidence="3" id="KW-0067">ATP-binding</keyword>
<dbReference type="Gene3D" id="1.10.8.60">
    <property type="match status" value="1"/>
</dbReference>
<protein>
    <submittedName>
        <fullName evidence="12">Response regulator with CheY-like receiver, AAA-type ATPase, and DNA-binding domains</fullName>
    </submittedName>
</protein>
<keyword evidence="5" id="KW-0805">Transcription regulation</keyword>
<evidence type="ECO:0000313" key="12">
    <source>
        <dbReference type="EMBL" id="AGA89659.1"/>
    </source>
</evidence>
<feature type="region of interest" description="Disordered" evidence="9">
    <location>
        <begin position="384"/>
        <end position="409"/>
    </location>
</feature>
<evidence type="ECO:0000256" key="3">
    <source>
        <dbReference type="ARBA" id="ARBA00022840"/>
    </source>
</evidence>
<keyword evidence="2" id="KW-0547">Nucleotide-binding</keyword>
<dbReference type="SUPFAM" id="SSF52172">
    <property type="entry name" value="CheY-like"/>
    <property type="match status" value="1"/>
</dbReference>
<dbReference type="Pfam" id="PF00072">
    <property type="entry name" value="Response_reg"/>
    <property type="match status" value="1"/>
</dbReference>
<dbReference type="InterPro" id="IPR003593">
    <property type="entry name" value="AAA+_ATPase"/>
</dbReference>
<accession>L0GWI2</accession>
<dbReference type="AlphaFoldDB" id="L0GWI2"/>
<dbReference type="SUPFAM" id="SSF52540">
    <property type="entry name" value="P-loop containing nucleoside triphosphate hydrolases"/>
    <property type="match status" value="1"/>
</dbReference>
<dbReference type="Proteomes" id="UP000010816">
    <property type="component" value="Chromosome"/>
</dbReference>
<dbReference type="GO" id="GO:0006355">
    <property type="term" value="P:regulation of DNA-templated transcription"/>
    <property type="evidence" value="ECO:0007669"/>
    <property type="project" value="InterPro"/>
</dbReference>
<dbReference type="InterPro" id="IPR027417">
    <property type="entry name" value="P-loop_NTPase"/>
</dbReference>
<keyword evidence="4" id="KW-0902">Two-component regulatory system</keyword>
<dbReference type="FunFam" id="3.40.50.2300:FF:000018">
    <property type="entry name" value="DNA-binding transcriptional regulator NtrC"/>
    <property type="match status" value="1"/>
</dbReference>
<evidence type="ECO:0000256" key="2">
    <source>
        <dbReference type="ARBA" id="ARBA00022741"/>
    </source>
</evidence>
<dbReference type="InterPro" id="IPR025662">
    <property type="entry name" value="Sigma_54_int_dom_ATP-bd_1"/>
</dbReference>
<name>L0GWI2_9GAMM</name>
<proteinExistence type="predicted"/>
<evidence type="ECO:0000256" key="4">
    <source>
        <dbReference type="ARBA" id="ARBA00023012"/>
    </source>
</evidence>
<dbReference type="EMBL" id="CP003051">
    <property type="protein sequence ID" value="AGA89659.1"/>
    <property type="molecule type" value="Genomic_DNA"/>
</dbReference>
<dbReference type="PROSITE" id="PS00688">
    <property type="entry name" value="SIGMA54_INTERACT_3"/>
    <property type="match status" value="1"/>
</dbReference>
<dbReference type="eggNOG" id="COG2204">
    <property type="taxonomic scope" value="Bacteria"/>
</dbReference>
<dbReference type="InterPro" id="IPR009057">
    <property type="entry name" value="Homeodomain-like_sf"/>
</dbReference>
<dbReference type="Pfam" id="PF00158">
    <property type="entry name" value="Sigma54_activat"/>
    <property type="match status" value="1"/>
</dbReference>
<dbReference type="PANTHER" id="PTHR32071">
    <property type="entry name" value="TRANSCRIPTIONAL REGULATORY PROTEIN"/>
    <property type="match status" value="1"/>
</dbReference>
<dbReference type="PRINTS" id="PR01590">
    <property type="entry name" value="HTHFIS"/>
</dbReference>
<dbReference type="CDD" id="cd00009">
    <property type="entry name" value="AAA"/>
    <property type="match status" value="1"/>
</dbReference>
<gene>
    <name evidence="12" type="ORF">Thimo_0823</name>
</gene>
<dbReference type="InterPro" id="IPR001789">
    <property type="entry name" value="Sig_transdc_resp-reg_receiver"/>
</dbReference>
<evidence type="ECO:0000256" key="7">
    <source>
        <dbReference type="ARBA" id="ARBA00023163"/>
    </source>
</evidence>
<reference evidence="12 13" key="1">
    <citation type="submission" date="2011-09" db="EMBL/GenBank/DDBJ databases">
        <title>Complete sequence of chromosome of Thioflavicoccus mobilis 8321.</title>
        <authorList>
            <consortium name="US DOE Joint Genome Institute"/>
            <person name="Lucas S."/>
            <person name="Han J."/>
            <person name="Lapidus A."/>
            <person name="Cheng J.-F."/>
            <person name="Goodwin L."/>
            <person name="Pitluck S."/>
            <person name="Peters L."/>
            <person name="Ovchinnikova G."/>
            <person name="Lu M."/>
            <person name="Detter J.C."/>
            <person name="Han C."/>
            <person name="Tapia R."/>
            <person name="Land M."/>
            <person name="Hauser L."/>
            <person name="Kyrpides N."/>
            <person name="Ivanova N."/>
            <person name="Pagani I."/>
            <person name="Vogl K."/>
            <person name="Liu Z."/>
            <person name="Imhoff J."/>
            <person name="Thiel V."/>
            <person name="Frigaard N.-U."/>
            <person name="Bryant D."/>
            <person name="Woyke T."/>
        </authorList>
    </citation>
    <scope>NUCLEOTIDE SEQUENCE [LARGE SCALE GENOMIC DNA]</scope>
    <source>
        <strain evidence="12 13">8321</strain>
    </source>
</reference>
<sequence length="473" mass="52206">MSARTVLIVDDERNMLLVMQMALEEVGYRVLTAERAEDALGLLRDPDLDVIVSDLKMPGMSGKDLVARCQRDRPDLPVIVATAYGSIRSAIDCIQAGASDYLTKPFEPEQLQIAVERAVHLRDLLQENRQLQAAVSGAYRRGRLVGDSQPMQRLREQIAQVAPYKTNVLITGESGTGKEAVARSIHEAGPRAEHPWVAINCAAIPRDLMESELFGYVKGAFTGATQNRLGRLEQANGGTLFLDEISDLELGLQAKLLRVLQEREFSPVGSDAIRRVDLRIIAASNRDLAEAVAAEAFRADLLYRLDVYHIRVPPLRNRVDDIPLLAEAFLAELRAEMDKPVTGFSDQALVALSGYHWPGNVRELRNAVERSLLSASGELIRSGDLPDRVHRQRPAPVGDDDEPTPLSSESLDELDAAGLDGWLADAERRMIRAALTQCGGVQAQAARLLGITERSLWHRLKKLDIRVDRSVRG</sequence>
<evidence type="ECO:0000259" key="11">
    <source>
        <dbReference type="PROSITE" id="PS50110"/>
    </source>
</evidence>
<feature type="domain" description="Sigma-54 factor interaction" evidence="10">
    <location>
        <begin position="144"/>
        <end position="373"/>
    </location>
</feature>
<evidence type="ECO:0000259" key="10">
    <source>
        <dbReference type="PROSITE" id="PS50045"/>
    </source>
</evidence>
<evidence type="ECO:0000256" key="6">
    <source>
        <dbReference type="ARBA" id="ARBA00023125"/>
    </source>
</evidence>
<evidence type="ECO:0000313" key="13">
    <source>
        <dbReference type="Proteomes" id="UP000010816"/>
    </source>
</evidence>
<dbReference type="Pfam" id="PF02954">
    <property type="entry name" value="HTH_8"/>
    <property type="match status" value="1"/>
</dbReference>
<dbReference type="InterPro" id="IPR002078">
    <property type="entry name" value="Sigma_54_int"/>
</dbReference>
<dbReference type="Gene3D" id="1.10.10.60">
    <property type="entry name" value="Homeodomain-like"/>
    <property type="match status" value="1"/>
</dbReference>
<dbReference type="InterPro" id="IPR025944">
    <property type="entry name" value="Sigma_54_int_dom_CS"/>
</dbReference>
<keyword evidence="7" id="KW-0804">Transcription</keyword>
<keyword evidence="13" id="KW-1185">Reference proteome</keyword>
<dbReference type="SMART" id="SM00448">
    <property type="entry name" value="REC"/>
    <property type="match status" value="1"/>
</dbReference>
<dbReference type="GO" id="GO:0043565">
    <property type="term" value="F:sequence-specific DNA binding"/>
    <property type="evidence" value="ECO:0007669"/>
    <property type="project" value="InterPro"/>
</dbReference>
<dbReference type="Pfam" id="PF25601">
    <property type="entry name" value="AAA_lid_14"/>
    <property type="match status" value="1"/>
</dbReference>
<dbReference type="InterPro" id="IPR002197">
    <property type="entry name" value="HTH_Fis"/>
</dbReference>
<dbReference type="InterPro" id="IPR011006">
    <property type="entry name" value="CheY-like_superfamily"/>
</dbReference>
<feature type="domain" description="Response regulatory" evidence="11">
    <location>
        <begin position="5"/>
        <end position="119"/>
    </location>
</feature>
<dbReference type="FunFam" id="3.40.50.300:FF:000006">
    <property type="entry name" value="DNA-binding transcriptional regulator NtrC"/>
    <property type="match status" value="1"/>
</dbReference>
<dbReference type="STRING" id="765912.Thimo_0823"/>
<dbReference type="InterPro" id="IPR058031">
    <property type="entry name" value="AAA_lid_NorR"/>
</dbReference>
<dbReference type="InterPro" id="IPR025943">
    <property type="entry name" value="Sigma_54_int_dom_ATP-bd_2"/>
</dbReference>
<dbReference type="Gene3D" id="3.40.50.2300">
    <property type="match status" value="1"/>
</dbReference>
<dbReference type="PROSITE" id="PS00675">
    <property type="entry name" value="SIGMA54_INTERACT_1"/>
    <property type="match status" value="1"/>
</dbReference>
<dbReference type="GO" id="GO:0000160">
    <property type="term" value="P:phosphorelay signal transduction system"/>
    <property type="evidence" value="ECO:0007669"/>
    <property type="project" value="UniProtKB-KW"/>
</dbReference>
<evidence type="ECO:0000256" key="5">
    <source>
        <dbReference type="ARBA" id="ARBA00023015"/>
    </source>
</evidence>
<keyword evidence="6 12" id="KW-0238">DNA-binding</keyword>
<dbReference type="OrthoDB" id="9804019at2"/>
<dbReference type="PROSITE" id="PS00676">
    <property type="entry name" value="SIGMA54_INTERACT_2"/>
    <property type="match status" value="1"/>
</dbReference>
<organism evidence="12 13">
    <name type="scientific">Thioflavicoccus mobilis 8321</name>
    <dbReference type="NCBI Taxonomy" id="765912"/>
    <lineage>
        <taxon>Bacteria</taxon>
        <taxon>Pseudomonadati</taxon>
        <taxon>Pseudomonadota</taxon>
        <taxon>Gammaproteobacteria</taxon>
        <taxon>Chromatiales</taxon>
        <taxon>Chromatiaceae</taxon>
        <taxon>Thioflavicoccus</taxon>
    </lineage>
</organism>
<dbReference type="PROSITE" id="PS50110">
    <property type="entry name" value="RESPONSE_REGULATORY"/>
    <property type="match status" value="1"/>
</dbReference>
<feature type="modified residue" description="4-aspartylphosphate" evidence="8">
    <location>
        <position position="54"/>
    </location>
</feature>
<dbReference type="KEGG" id="tmb:Thimo_0823"/>
<dbReference type="HOGENOM" id="CLU_000445_0_6_6"/>
<dbReference type="SUPFAM" id="SSF46689">
    <property type="entry name" value="Homeodomain-like"/>
    <property type="match status" value="1"/>
</dbReference>
<evidence type="ECO:0000256" key="9">
    <source>
        <dbReference type="SAM" id="MobiDB-lite"/>
    </source>
</evidence>
<dbReference type="PROSITE" id="PS50045">
    <property type="entry name" value="SIGMA54_INTERACT_4"/>
    <property type="match status" value="1"/>
</dbReference>
<dbReference type="GO" id="GO:0005524">
    <property type="term" value="F:ATP binding"/>
    <property type="evidence" value="ECO:0007669"/>
    <property type="project" value="UniProtKB-KW"/>
</dbReference>
<dbReference type="SMART" id="SM00382">
    <property type="entry name" value="AAA"/>
    <property type="match status" value="1"/>
</dbReference>
<dbReference type="Gene3D" id="3.40.50.300">
    <property type="entry name" value="P-loop containing nucleotide triphosphate hydrolases"/>
    <property type="match status" value="1"/>
</dbReference>
<keyword evidence="1 8" id="KW-0597">Phosphoprotein</keyword>
<dbReference type="RefSeq" id="WP_015279805.1">
    <property type="nucleotide sequence ID" value="NC_019940.1"/>
</dbReference>